<dbReference type="OrthoDB" id="9802051at2"/>
<keyword evidence="5" id="KW-0175">Coiled coil</keyword>
<gene>
    <name evidence="7" type="ORF">BBF96_13320</name>
</gene>
<name>A0A3Q9HS12_9FIRM</name>
<dbReference type="SUPFAM" id="SSF109709">
    <property type="entry name" value="KorB DNA-binding domain-like"/>
    <property type="match status" value="1"/>
</dbReference>
<protein>
    <recommendedName>
        <fullName evidence="6">ParB-like N-terminal domain-containing protein</fullName>
    </recommendedName>
</protein>
<dbReference type="InterPro" id="IPR036086">
    <property type="entry name" value="ParB/Sulfiredoxin_sf"/>
</dbReference>
<evidence type="ECO:0000256" key="4">
    <source>
        <dbReference type="ARBA" id="ARBA00023125"/>
    </source>
</evidence>
<dbReference type="CDD" id="cd16393">
    <property type="entry name" value="SPO0J_N"/>
    <property type="match status" value="1"/>
</dbReference>
<evidence type="ECO:0000256" key="2">
    <source>
        <dbReference type="ARBA" id="ARBA00006295"/>
    </source>
</evidence>
<dbReference type="GO" id="GO:0005694">
    <property type="term" value="C:chromosome"/>
    <property type="evidence" value="ECO:0007669"/>
    <property type="project" value="TreeGrafter"/>
</dbReference>
<comment type="subcellular location">
    <subcellularLocation>
        <location evidence="1">Cytoplasm</location>
        <location evidence="1">Nucleoid</location>
    </subcellularLocation>
</comment>
<dbReference type="GO" id="GO:0007059">
    <property type="term" value="P:chromosome segregation"/>
    <property type="evidence" value="ECO:0007669"/>
    <property type="project" value="UniProtKB-KW"/>
</dbReference>
<dbReference type="GO" id="GO:0003677">
    <property type="term" value="F:DNA binding"/>
    <property type="evidence" value="ECO:0007669"/>
    <property type="project" value="UniProtKB-KW"/>
</dbReference>
<dbReference type="InterPro" id="IPR003115">
    <property type="entry name" value="ParB_N"/>
</dbReference>
<dbReference type="FunFam" id="1.10.10.2830:FF:000001">
    <property type="entry name" value="Chromosome partitioning protein ParB"/>
    <property type="match status" value="1"/>
</dbReference>
<sequence>MSKKRLGKGLGALLPNDELKKDASESKQNVIEINVADIEPNPYQPRKEFDPELLKELSDSIKEHGVIQPISVRRVGNKYQLVAGERRLRATKMANLKTIPAIEKDIDDKQMMEIALIENLQREDLSPIEEAMAYKQLIEQFGLTQEEVSQKVSKSRSAIANTIRLLNLPKKIQDYVSRETLSMGHARALLGLSNEEEMLKVCEICLKQGFTVRQLEEYIKTLKNKKDKEREKRKDKKKDPEVIAIENRLKDKFGVHVRIDETKNRKAITIECKTEEELRRVIEILERS</sequence>
<dbReference type="KEGG" id="aft:BBF96_13320"/>
<dbReference type="RefSeq" id="WP_127017652.1">
    <property type="nucleotide sequence ID" value="NZ_CP016379.1"/>
</dbReference>
<dbReference type="InterPro" id="IPR050336">
    <property type="entry name" value="Chromosome_partition/occlusion"/>
</dbReference>
<dbReference type="NCBIfam" id="TIGR00180">
    <property type="entry name" value="parB_part"/>
    <property type="match status" value="1"/>
</dbReference>
<dbReference type="GO" id="GO:0045881">
    <property type="term" value="P:positive regulation of sporulation resulting in formation of a cellular spore"/>
    <property type="evidence" value="ECO:0007669"/>
    <property type="project" value="TreeGrafter"/>
</dbReference>
<dbReference type="Pfam" id="PF02195">
    <property type="entry name" value="ParB_N"/>
    <property type="match status" value="1"/>
</dbReference>
<dbReference type="AlphaFoldDB" id="A0A3Q9HS12"/>
<keyword evidence="8" id="KW-1185">Reference proteome</keyword>
<dbReference type="SMART" id="SM00470">
    <property type="entry name" value="ParB"/>
    <property type="match status" value="1"/>
</dbReference>
<feature type="coiled-coil region" evidence="5">
    <location>
        <begin position="212"/>
        <end position="239"/>
    </location>
</feature>
<feature type="domain" description="ParB-like N-terminal" evidence="6">
    <location>
        <begin position="31"/>
        <end position="120"/>
    </location>
</feature>
<evidence type="ECO:0000313" key="7">
    <source>
        <dbReference type="EMBL" id="AZR74296.1"/>
    </source>
</evidence>
<dbReference type="InterPro" id="IPR041468">
    <property type="entry name" value="HTH_ParB/Spo0J"/>
</dbReference>
<dbReference type="FunFam" id="3.90.1530.30:FF:000001">
    <property type="entry name" value="Chromosome partitioning protein ParB"/>
    <property type="match status" value="1"/>
</dbReference>
<dbReference type="Gene3D" id="3.90.1530.30">
    <property type="match status" value="1"/>
</dbReference>
<evidence type="ECO:0000256" key="1">
    <source>
        <dbReference type="ARBA" id="ARBA00004453"/>
    </source>
</evidence>
<dbReference type="EMBL" id="CP016379">
    <property type="protein sequence ID" value="AZR74296.1"/>
    <property type="molecule type" value="Genomic_DNA"/>
</dbReference>
<keyword evidence="4" id="KW-0238">DNA-binding</keyword>
<dbReference type="SUPFAM" id="SSF110849">
    <property type="entry name" value="ParB/Sulfiredoxin"/>
    <property type="match status" value="1"/>
</dbReference>
<evidence type="ECO:0000313" key="8">
    <source>
        <dbReference type="Proteomes" id="UP000267250"/>
    </source>
</evidence>
<keyword evidence="3" id="KW-0159">Chromosome partition</keyword>
<proteinExistence type="inferred from homology"/>
<dbReference type="Proteomes" id="UP000267250">
    <property type="component" value="Chromosome"/>
</dbReference>
<evidence type="ECO:0000259" key="6">
    <source>
        <dbReference type="SMART" id="SM00470"/>
    </source>
</evidence>
<accession>A0A3Q9HS12</accession>
<organism evidence="7 8">
    <name type="scientific">Anoxybacter fermentans</name>
    <dbReference type="NCBI Taxonomy" id="1323375"/>
    <lineage>
        <taxon>Bacteria</taxon>
        <taxon>Bacillati</taxon>
        <taxon>Bacillota</taxon>
        <taxon>Clostridia</taxon>
        <taxon>Halanaerobiales</taxon>
        <taxon>Anoxybacter</taxon>
    </lineage>
</organism>
<evidence type="ECO:0000256" key="3">
    <source>
        <dbReference type="ARBA" id="ARBA00022829"/>
    </source>
</evidence>
<dbReference type="Gene3D" id="1.10.10.2830">
    <property type="match status" value="1"/>
</dbReference>
<dbReference type="PANTHER" id="PTHR33375">
    <property type="entry name" value="CHROMOSOME-PARTITIONING PROTEIN PARB-RELATED"/>
    <property type="match status" value="1"/>
</dbReference>
<dbReference type="InterPro" id="IPR004437">
    <property type="entry name" value="ParB/RepB/Spo0J"/>
</dbReference>
<dbReference type="GO" id="GO:0009295">
    <property type="term" value="C:nucleoid"/>
    <property type="evidence" value="ECO:0007669"/>
    <property type="project" value="UniProtKB-SubCell"/>
</dbReference>
<comment type="similarity">
    <text evidence="2">Belongs to the ParB family.</text>
</comment>
<evidence type="ECO:0000256" key="5">
    <source>
        <dbReference type="SAM" id="Coils"/>
    </source>
</evidence>
<dbReference type="PANTHER" id="PTHR33375:SF1">
    <property type="entry name" value="CHROMOSOME-PARTITIONING PROTEIN PARB-RELATED"/>
    <property type="match status" value="1"/>
</dbReference>
<dbReference type="Pfam" id="PF17762">
    <property type="entry name" value="HTH_ParB"/>
    <property type="match status" value="1"/>
</dbReference>
<reference evidence="7 8" key="1">
    <citation type="submission" date="2016-07" db="EMBL/GenBank/DDBJ databases">
        <title>Genome and transcriptome analysis of iron-reducing fermentative bacteria Anoxybacter fermentans.</title>
        <authorList>
            <person name="Zeng X."/>
            <person name="Shao Z."/>
        </authorList>
    </citation>
    <scope>NUCLEOTIDE SEQUENCE [LARGE SCALE GENOMIC DNA]</scope>
    <source>
        <strain evidence="7 8">DY22613</strain>
    </source>
</reference>